<dbReference type="RefSeq" id="WP_150548307.1">
    <property type="nucleotide sequence ID" value="NZ_LR215729.2"/>
</dbReference>
<keyword evidence="7" id="KW-0732">Signal</keyword>
<dbReference type="InterPro" id="IPR023561">
    <property type="entry name" value="Carbonic_anhydrase_a-class"/>
</dbReference>
<keyword evidence="4" id="KW-0862">Zinc</keyword>
<accession>A0A653E5A7</accession>
<evidence type="ECO:0000256" key="4">
    <source>
        <dbReference type="ARBA" id="ARBA00022833"/>
    </source>
</evidence>
<dbReference type="PROSITE" id="PS51144">
    <property type="entry name" value="ALPHA_CA_2"/>
    <property type="match status" value="1"/>
</dbReference>
<evidence type="ECO:0000256" key="2">
    <source>
        <dbReference type="ARBA" id="ARBA00012925"/>
    </source>
</evidence>
<evidence type="ECO:0000256" key="1">
    <source>
        <dbReference type="ARBA" id="ARBA00010718"/>
    </source>
</evidence>
<dbReference type="EC" id="4.2.1.1" evidence="2"/>
<dbReference type="SUPFAM" id="SSF51069">
    <property type="entry name" value="Carbonic anhydrase"/>
    <property type="match status" value="1"/>
</dbReference>
<dbReference type="GO" id="GO:0008270">
    <property type="term" value="F:zinc ion binding"/>
    <property type="evidence" value="ECO:0007669"/>
    <property type="project" value="InterPro"/>
</dbReference>
<evidence type="ECO:0000256" key="3">
    <source>
        <dbReference type="ARBA" id="ARBA00022723"/>
    </source>
</evidence>
<evidence type="ECO:0000313" key="9">
    <source>
        <dbReference type="EMBL" id="VEV97311.1"/>
    </source>
</evidence>
<dbReference type="GO" id="GO:0004089">
    <property type="term" value="F:carbonate dehydratase activity"/>
    <property type="evidence" value="ECO:0007669"/>
    <property type="project" value="UniProtKB-EC"/>
</dbReference>
<dbReference type="AlphaFoldDB" id="A0A653E5A7"/>
<dbReference type="Gene3D" id="3.10.200.10">
    <property type="entry name" value="Alpha carbonic anhydrase"/>
    <property type="match status" value="1"/>
</dbReference>
<reference evidence="9" key="1">
    <citation type="submission" date="2019-02" db="EMBL/GenBank/DDBJ databases">
        <authorList>
            <consortium name="Genoscope - CEA"/>
            <person name="William W."/>
        </authorList>
    </citation>
    <scope>NUCLEOTIDE SEQUENCE [LARGE SCALE GENOMIC DNA]</scope>
    <source>
        <strain evidence="9">YSy11</strain>
    </source>
</reference>
<dbReference type="PANTHER" id="PTHR18952:SF265">
    <property type="entry name" value="CARBONIC ANHYDRASE"/>
    <property type="match status" value="1"/>
</dbReference>
<dbReference type="SMART" id="SM01057">
    <property type="entry name" value="Carb_anhydrase"/>
    <property type="match status" value="1"/>
</dbReference>
<dbReference type="EMBL" id="LR215729">
    <property type="protein sequence ID" value="VEV97311.1"/>
    <property type="molecule type" value="Genomic_DNA"/>
</dbReference>
<feature type="signal peptide" evidence="7">
    <location>
        <begin position="1"/>
        <end position="24"/>
    </location>
</feature>
<protein>
    <recommendedName>
        <fullName evidence="2">carbonic anhydrase</fullName>
        <ecNumber evidence="2">4.2.1.1</ecNumber>
    </recommendedName>
</protein>
<organism evidence="9">
    <name type="scientific">Pseudomonas marincola</name>
    <dbReference type="NCBI Taxonomy" id="437900"/>
    <lineage>
        <taxon>Bacteria</taxon>
        <taxon>Pseudomonadati</taxon>
        <taxon>Pseudomonadota</taxon>
        <taxon>Gammaproteobacteria</taxon>
        <taxon>Pseudomonadales</taxon>
        <taxon>Pseudomonadaceae</taxon>
        <taxon>Pseudomonas</taxon>
    </lineage>
</organism>
<feature type="chain" id="PRO_5024838581" description="carbonic anhydrase" evidence="7">
    <location>
        <begin position="25"/>
        <end position="254"/>
    </location>
</feature>
<dbReference type="InterPro" id="IPR041891">
    <property type="entry name" value="Alpha_CA_prokaryot-like"/>
</dbReference>
<dbReference type="InterPro" id="IPR001148">
    <property type="entry name" value="CA_dom"/>
</dbReference>
<keyword evidence="3" id="KW-0479">Metal-binding</keyword>
<dbReference type="Pfam" id="PF00194">
    <property type="entry name" value="Carb_anhydrase"/>
    <property type="match status" value="1"/>
</dbReference>
<proteinExistence type="inferred from homology"/>
<evidence type="ECO:0000256" key="7">
    <source>
        <dbReference type="SAM" id="SignalP"/>
    </source>
</evidence>
<name>A0A653E5A7_9PSED</name>
<dbReference type="InterPro" id="IPR036398">
    <property type="entry name" value="CA_dom_sf"/>
</dbReference>
<dbReference type="PANTHER" id="PTHR18952">
    <property type="entry name" value="CARBONIC ANHYDRASE"/>
    <property type="match status" value="1"/>
</dbReference>
<sequence length="254" mass="28125">MSVKHIQQKLFIALLIAMPVHALASGWSYAGQNAPEHWADIDPTGGSEACLAGEAQSPVDVDLHKLAHQPGLAKDLTINYQRSALQLVNNSHSIQANLQPGNSLIFKGSSYNLVQFHFHTPSEHQFNDKNFPMEMHLVNQAEDGRLLVMAVMIKQGEANTELDHLWKMLPQKAGQAFDISEPLAPDLAAILPSNSKHLLYTGSLTTPPCTEGVQWVLFEQPIEMSAAQIKAFQQLYADNHRPIKPLNSRQVIED</sequence>
<comment type="similarity">
    <text evidence="1">Belongs to the alpha-carbonic anhydrase family.</text>
</comment>
<evidence type="ECO:0000256" key="6">
    <source>
        <dbReference type="ARBA" id="ARBA00048348"/>
    </source>
</evidence>
<evidence type="ECO:0000259" key="8">
    <source>
        <dbReference type="PROSITE" id="PS51144"/>
    </source>
</evidence>
<dbReference type="CDD" id="cd03124">
    <property type="entry name" value="alpha_CA_prokaryotic_like"/>
    <property type="match status" value="1"/>
</dbReference>
<keyword evidence="5" id="KW-0456">Lyase</keyword>
<gene>
    <name evidence="9" type="ORF">PMYSY11_2265</name>
</gene>
<feature type="domain" description="Alpha-carbonic anhydrase" evidence="8">
    <location>
        <begin position="25"/>
        <end position="254"/>
    </location>
</feature>
<evidence type="ECO:0000256" key="5">
    <source>
        <dbReference type="ARBA" id="ARBA00023239"/>
    </source>
</evidence>
<comment type="catalytic activity">
    <reaction evidence="6">
        <text>hydrogencarbonate + H(+) = CO2 + H2O</text>
        <dbReference type="Rhea" id="RHEA:10748"/>
        <dbReference type="ChEBI" id="CHEBI:15377"/>
        <dbReference type="ChEBI" id="CHEBI:15378"/>
        <dbReference type="ChEBI" id="CHEBI:16526"/>
        <dbReference type="ChEBI" id="CHEBI:17544"/>
        <dbReference type="EC" id="4.2.1.1"/>
    </reaction>
</comment>